<sequence>MLYMQTVETGTYGLLKSLMADMAFNYFALSGG</sequence>
<name>A0A840CHM2_9BACT</name>
<accession>A0A840CHM2</accession>
<evidence type="ECO:0000313" key="1">
    <source>
        <dbReference type="EMBL" id="MBB4034786.1"/>
    </source>
</evidence>
<organism evidence="1 2">
    <name type="scientific">Dysgonomonas hofstadii</name>
    <dbReference type="NCBI Taxonomy" id="637886"/>
    <lineage>
        <taxon>Bacteria</taxon>
        <taxon>Pseudomonadati</taxon>
        <taxon>Bacteroidota</taxon>
        <taxon>Bacteroidia</taxon>
        <taxon>Bacteroidales</taxon>
        <taxon>Dysgonomonadaceae</taxon>
        <taxon>Dysgonomonas</taxon>
    </lineage>
</organism>
<comment type="caution">
    <text evidence="1">The sequence shown here is derived from an EMBL/GenBank/DDBJ whole genome shotgun (WGS) entry which is preliminary data.</text>
</comment>
<gene>
    <name evidence="1" type="ORF">GGR21_000673</name>
</gene>
<evidence type="ECO:0000313" key="2">
    <source>
        <dbReference type="Proteomes" id="UP000555103"/>
    </source>
</evidence>
<reference evidence="1 2" key="1">
    <citation type="submission" date="2020-08" db="EMBL/GenBank/DDBJ databases">
        <title>Genomic Encyclopedia of Type Strains, Phase IV (KMG-IV): sequencing the most valuable type-strain genomes for metagenomic binning, comparative biology and taxonomic classification.</title>
        <authorList>
            <person name="Goeker M."/>
        </authorList>
    </citation>
    <scope>NUCLEOTIDE SEQUENCE [LARGE SCALE GENOMIC DNA]</scope>
    <source>
        <strain evidence="1 2">DSM 104969</strain>
    </source>
</reference>
<keyword evidence="2" id="KW-1185">Reference proteome</keyword>
<dbReference type="AlphaFoldDB" id="A0A840CHM2"/>
<dbReference type="EMBL" id="JACIEP010000002">
    <property type="protein sequence ID" value="MBB4034786.1"/>
    <property type="molecule type" value="Genomic_DNA"/>
</dbReference>
<dbReference type="Proteomes" id="UP000555103">
    <property type="component" value="Unassembled WGS sequence"/>
</dbReference>
<protein>
    <submittedName>
        <fullName evidence="1">Uncharacterized protein</fullName>
    </submittedName>
</protein>
<proteinExistence type="predicted"/>